<reference evidence="2 3" key="1">
    <citation type="submission" date="2015-03" db="EMBL/GenBank/DDBJ databases">
        <title>Genomics and transcriptomics of the oil-accumulating basidiomycete yeast T. oleaginosus allow insights into substrate utilization and the diverse evolutionary trajectories of mating systems in fungi.</title>
        <authorList>
            <consortium name="DOE Joint Genome Institute"/>
            <person name="Kourist R."/>
            <person name="Kracht O."/>
            <person name="Bracharz F."/>
            <person name="Lipzen A."/>
            <person name="Nolan M."/>
            <person name="Ohm R."/>
            <person name="Grigoriev I."/>
            <person name="Sun S."/>
            <person name="Heitman J."/>
            <person name="Bruck T."/>
            <person name="Nowrousian M."/>
        </authorList>
    </citation>
    <scope>NUCLEOTIDE SEQUENCE [LARGE SCALE GENOMIC DNA]</scope>
    <source>
        <strain evidence="2 3">IBC0246</strain>
    </source>
</reference>
<dbReference type="OrthoDB" id="4926491at2759"/>
<evidence type="ECO:0000313" key="2">
    <source>
        <dbReference type="EMBL" id="KLT41916.1"/>
    </source>
</evidence>
<dbReference type="Proteomes" id="UP000053611">
    <property type="component" value="Unassembled WGS sequence"/>
</dbReference>
<protein>
    <submittedName>
        <fullName evidence="2">Uncharacterized protein</fullName>
    </submittedName>
</protein>
<gene>
    <name evidence="2" type="ORF">CC85DRAFT_292388</name>
</gene>
<sequence>MSLTNWLDIEVADVNAKSQPIPFHRPHPMEKQSLKVRIAVRDLWEPTTSPSFARLKDVLGTAPTVNPEWGMLHTALGGVYNDDTLFVRQTASFVAAWAEAASSVCKDEELGDKMVDMIGGTTLRLFIDVSADNKPAHEWSKQRGGFVLSIPRAVRQGDDCRAFFGDAIRKTLEVSPPAAVPPTTLEPGAAPAAPGLRESNDDWETVHVGPASARPTVPKPEYLPLVGSLPRPDDLLLRPPYNLRVQASRSLVVVESSHSPTLQLLHDYLTQWCRVNHHRTDEPPLIDITLHLSPFALGQTFDRLELEGGKQLRDVLPTASIVLNIVEGVLGYDRVDSTASSWLYCRTEPFRA</sequence>
<keyword evidence="3" id="KW-1185">Reference proteome</keyword>
<feature type="compositionally biased region" description="Low complexity" evidence="1">
    <location>
        <begin position="181"/>
        <end position="196"/>
    </location>
</feature>
<accession>A0A0J0XLF0</accession>
<evidence type="ECO:0000313" key="3">
    <source>
        <dbReference type="Proteomes" id="UP000053611"/>
    </source>
</evidence>
<dbReference type="RefSeq" id="XP_018278407.1">
    <property type="nucleotide sequence ID" value="XM_018424812.1"/>
</dbReference>
<organism evidence="2 3">
    <name type="scientific">Cutaneotrichosporon oleaginosum</name>
    <dbReference type="NCBI Taxonomy" id="879819"/>
    <lineage>
        <taxon>Eukaryota</taxon>
        <taxon>Fungi</taxon>
        <taxon>Dikarya</taxon>
        <taxon>Basidiomycota</taxon>
        <taxon>Agaricomycotina</taxon>
        <taxon>Tremellomycetes</taxon>
        <taxon>Trichosporonales</taxon>
        <taxon>Trichosporonaceae</taxon>
        <taxon>Cutaneotrichosporon</taxon>
    </lineage>
</organism>
<evidence type="ECO:0000256" key="1">
    <source>
        <dbReference type="SAM" id="MobiDB-lite"/>
    </source>
</evidence>
<dbReference type="GeneID" id="28985415"/>
<name>A0A0J0XLF0_9TREE</name>
<dbReference type="EMBL" id="KQ087211">
    <property type="protein sequence ID" value="KLT41916.1"/>
    <property type="molecule type" value="Genomic_DNA"/>
</dbReference>
<feature type="region of interest" description="Disordered" evidence="1">
    <location>
        <begin position="178"/>
        <end position="197"/>
    </location>
</feature>
<dbReference type="AlphaFoldDB" id="A0A0J0XLF0"/>
<proteinExistence type="predicted"/>